<sequence>DQKKIIKRALKELVNYPTISNRTIAKRFGISEATLRHVIKNKDSLNCPGPAKVLTDYKE</sequence>
<name>A0A9N9CW92_9GLOM</name>
<dbReference type="Pfam" id="PF13412">
    <property type="entry name" value="HTH_24"/>
    <property type="match status" value="1"/>
</dbReference>
<reference evidence="1" key="1">
    <citation type="submission" date="2021-06" db="EMBL/GenBank/DDBJ databases">
        <authorList>
            <person name="Kallberg Y."/>
            <person name="Tangrot J."/>
            <person name="Rosling A."/>
        </authorList>
    </citation>
    <scope>NUCLEOTIDE SEQUENCE</scope>
    <source>
        <strain evidence="1">FL966</strain>
    </source>
</reference>
<protein>
    <submittedName>
        <fullName evidence="1">5130_t:CDS:1</fullName>
    </submittedName>
</protein>
<dbReference type="Proteomes" id="UP000789759">
    <property type="component" value="Unassembled WGS sequence"/>
</dbReference>
<feature type="non-terminal residue" evidence="1">
    <location>
        <position position="1"/>
    </location>
</feature>
<proteinExistence type="predicted"/>
<evidence type="ECO:0000313" key="1">
    <source>
        <dbReference type="EMBL" id="CAG8618031.1"/>
    </source>
</evidence>
<dbReference type="InterPro" id="IPR009057">
    <property type="entry name" value="Homeodomain-like_sf"/>
</dbReference>
<dbReference type="Gene3D" id="1.10.10.60">
    <property type="entry name" value="Homeodomain-like"/>
    <property type="match status" value="1"/>
</dbReference>
<dbReference type="SUPFAM" id="SSF46689">
    <property type="entry name" value="Homeodomain-like"/>
    <property type="match status" value="1"/>
</dbReference>
<keyword evidence="2" id="KW-1185">Reference proteome</keyword>
<gene>
    <name evidence="1" type="ORF">CPELLU_LOCUS7778</name>
</gene>
<dbReference type="AlphaFoldDB" id="A0A9N9CW92"/>
<organism evidence="1 2">
    <name type="scientific">Cetraspora pellucida</name>
    <dbReference type="NCBI Taxonomy" id="1433469"/>
    <lineage>
        <taxon>Eukaryota</taxon>
        <taxon>Fungi</taxon>
        <taxon>Fungi incertae sedis</taxon>
        <taxon>Mucoromycota</taxon>
        <taxon>Glomeromycotina</taxon>
        <taxon>Glomeromycetes</taxon>
        <taxon>Diversisporales</taxon>
        <taxon>Gigasporaceae</taxon>
        <taxon>Cetraspora</taxon>
    </lineage>
</organism>
<comment type="caution">
    <text evidence="1">The sequence shown here is derived from an EMBL/GenBank/DDBJ whole genome shotgun (WGS) entry which is preliminary data.</text>
</comment>
<accession>A0A9N9CW92</accession>
<dbReference type="EMBL" id="CAJVQA010005315">
    <property type="protein sequence ID" value="CAG8618031.1"/>
    <property type="molecule type" value="Genomic_DNA"/>
</dbReference>
<evidence type="ECO:0000313" key="2">
    <source>
        <dbReference type="Proteomes" id="UP000789759"/>
    </source>
</evidence>